<feature type="region of interest" description="Disordered" evidence="12">
    <location>
        <begin position="2761"/>
        <end position="2863"/>
    </location>
</feature>
<feature type="compositionally biased region" description="Basic and acidic residues" evidence="12">
    <location>
        <begin position="899"/>
        <end position="913"/>
    </location>
</feature>
<dbReference type="Pfam" id="PF06025">
    <property type="entry name" value="DUF913"/>
    <property type="match status" value="1"/>
</dbReference>
<dbReference type="InterPro" id="IPR010309">
    <property type="entry name" value="E3_Ub_ligase_DUF908"/>
</dbReference>
<evidence type="ECO:0000256" key="9">
    <source>
        <dbReference type="ARBA" id="ARBA00023242"/>
    </source>
</evidence>
<feature type="compositionally biased region" description="Low complexity" evidence="12">
    <location>
        <begin position="224"/>
        <end position="237"/>
    </location>
</feature>
<feature type="region of interest" description="Disordered" evidence="12">
    <location>
        <begin position="2238"/>
        <end position="2258"/>
    </location>
</feature>
<feature type="domain" description="HECT" evidence="13">
    <location>
        <begin position="3656"/>
        <end position="3992"/>
    </location>
</feature>
<dbReference type="Gene3D" id="3.90.1750.10">
    <property type="entry name" value="Hect, E3 ligase catalytic domains"/>
    <property type="match status" value="1"/>
</dbReference>
<dbReference type="EMBL" id="NMPR01000171">
    <property type="protein sequence ID" value="KAA8628644.1"/>
    <property type="molecule type" value="Genomic_DNA"/>
</dbReference>
<evidence type="ECO:0000256" key="6">
    <source>
        <dbReference type="ARBA" id="ARBA00022679"/>
    </source>
</evidence>
<evidence type="ECO:0000256" key="4">
    <source>
        <dbReference type="ARBA" id="ARBA00012485"/>
    </source>
</evidence>
<sequence>MGKITKPMQPKHRETLSPWLKGFVETASSAPLPLIPQRLDEFPRRWQFPRGDLYHWIPLLNRFDNILESICTAYGLAKGHQTRNFESDVLLNKGTPSLEYCDEPWSPERLAEAGYKEDGDCRLLVAVLKFTRMLLEHCGNRSIYASSHHIDRLINSPYLEVQQAGLEVGLELAQRYNASVKRMPSPPRSVNPALLANHYNINLEKVQLLARPFIRTPLAKSLESSSAAPVASAGSNAKGKDKEKEKEKANGPKNVASMYANDLKALALSQPDQEDSWKSWGDLKISYYPDTSNVESNARDSKEAQPVEPRASSSPAAPTPLRRSSTTVPQSSRSQRVGSSEEVSPLKPSGAATDDRDGPKVVEIPQSVIASKTIYELYEMCPADMSPPMKFEFTSRLRICKALMGTERERQLALSIRLLAITNLAYILPEALFIDKVLKYDKDEPRKFQLVYQLAELIAPSPDGNPSEVPKWLQSITLALLEAISHQQEKHSDVLAALNVNVNHGILLYVIRIAVADMKRDAPVDDQDELDADAWRSNLFQLTLQIAMATRIGQEMMTAGLMDCLVEILNLRTAVASRNYSMVLAFLDSLTYAYQTAFSQLNSAGGLDAITNLITLKWLLKFIHHVMANTYSFDGTNTERLLRNLVDNSSLLSSLCTIARQNRFFGTVVWSNATTLLSDFINNDPTSFAAISESGWIQAFLASVTNRPVPMPVEKPSPEPHQPRANDGGDGNEANDDSDDDANADEAAPASDGQTAAQTHPPTQEMLEAPRDFPPAHGILPSSESMNIIPTVLNSISLNNRGMKMVLSSGAIQSYMEIFESATHVQCMAHDPELASTIGSSLDELSRHHPALRPAIANAIIDMIARVTHLVKTMDAKKACGARLEASEPSAGPAAESSKATELKGKGKDKATDDVDVETAEASSSSAGNDKPAQAPSVPYVQVLSTFLQPIISNSHLKGALISAGGIEILLDLAQSPSLPYDFAETPACRMLVAAISQLIESAQIIGLASLLFRMENTIKVLQPRVNPTTTEPFFAPFLSSDSSVSLGQEDESADKKLTPDVSSGTETVKALLSIQILIKILYHCFPFSNRSQMVSMPAVNVYDYYIRLIRSLGPLLRGVLKEEAAVNGAVPHHWTQKNKPYQTNALGSRADVQDLLTDSAAQDASANGKKLTPEEQSTAEYKNYQTLRVLLHSFMPSIFPFFQTIGKALLPRRNNNDPFIRSRHLAIAEASAETLIQQLQQSKEELTVRDIHNWIIMIHTFGEMVVDTNHRTASGGAFLILPVITAFKELGGFEALNVILKRLADMVSAGATDGQEATKAKLSMIGMKKVLDIYGFIVSGKNLSDSMAQIALAPKPTERVNQEFSHQLVVELRMLILPIVQDIWASKIIEKSTSPIVSKIIDLIKTIAVGDLESNAQSRSDKESLPYLFKNRESVPFKWISRKDAEALATEQGVDVDLALEALYRANGKESDTKEYIKYQKAHLVRNRNPVPAEDAFKEAPSPNLSPSAGMSLSNLLNTPTFPVGDLLGSEPMALDPVPNQPLGEPSGEAALGDVTEPSSDDSDEGQPGTSGEADVGVSTATPQQLPVLPSQQPATESQTDAPRITREDLAEERAKLYDTLIDRCLEVISSHPEAVFEVADLIQNTILKTDNEDRRVEVGEILANALMSFATDDAEVLKENGSSIAAYAHLLALLLQHTAFMKTTVDMLRDSVGGYLGFLKLPPASSNDNLPPWIPYILLIFEMMLFQDAQPPEIKWKQPLKEDDPVEEPVIAVKEPNFSAEHRSSLLTTLLDFLPRVGKEESLAVSVLRILVVLTRDHAVAKIVGEKKNLQRLFVMAKQLCGAGSTRLKQTHISEHIRQILRHIIEDEETLRQIFETDMRHLMTSRHRPSTAPGLEAQAYLRTQAHLALRSPKTFVEVSTELLKLNRGVSHLGDGTLRSAPFLVLKERPADASVSPKESSVEPTVQATEDLTISDVKPSTEVTDKDMSDAPKAPAQDLKRPILEHPDGVVHFLLTELLNYKEVDERENVPAPPAAASKPESDSTPANEATPSPSGDEQNSESKEKEKKPAKAPFKAEDHPIFIYRCFLLDCLAELLQSYNRAKVEFINFKRSAPIQANAPVKPRSSVLNYLLNDILCFSPASGVPDSIAMRKKAATAVPARAVLVALVSRTGEKPQSRTHEPFEYDDEPDLLFIRRFVLDTILRAYKDASVSAEPFDIRYGKMNALAELMAQMIGEGDKESRPNNPRGTDPSIGRSQAQLKRLMYEKGYLTSLAASIADIDLTFPHNKAPLKPILADEFLTDGSSVSDDLSDDREETPDLYRNSTLGMLEPGRDDEFSDEDEDDDEDMYDDEQYDDELDYGDDMSQDNEDNPSDDEDELGEMGEMGGMPDDDMDEDDEQELSDEDEDDEVGSEDMDDMEDDIHIVDEEGNAIDDDGASWDDGTDEDEEDEEELDYEAEAQNMQEAQLHNRRTFPEIMRAAMENAGDDLDAEPIRDFDGHYIDDDEDGEEDDDEDEGEDDMDDDMYFDGDGLHDDLLAPNMPSGLGWDIAIEPNHRHRPSRSPWPNSPFVVGRHRDALDFQNFFRRPAHLSRHLPPPADVMSGTNPLLLPQARREVPRNAHSQLVRLGITPNMIGGLGMGMGVEPLAFISDLVQHLPDVRLSAAGGPLALHFTADGPGGIIRELNAIPIPPPHARESRSTEARRDTYQEPHQAVQFSPESTHERWQQEVKMIFGFGHQDKAQKLAPLIISKLTPAAIQAEKEEKARKAEADRKAEEERKKRQEEERKKREAKEAEEKAAREKKEAEERERLERERAEAAAQAAAQAAADQEANAAAQEATSMEGVETQAAGENAEQQAEDERPRVYYTLRNQQVDITELGIDAEYLEALPEEFRDEVIAQAISTRRSQAREQVQQEGENTEVFQEFLEALPEELRNEILHQEQHEQRRRERQAAAGGQDLGPADMDPASILLTFPPGLRQQVLLDQGEDIMEHLGPELAAEARTLVARHRQLHAAQGGQPAPRPRDTQRPAEAGAGAVQKVQRRTVVQMLDKQGIATLLRLMFVSQQGSIRSSLFNIFANLCENRQNRLDVISSLLQVLQDGCTNMDAIERSFAQISYKAKQPKEKDAKTPHPLKRTLTGGTSNNNNNNNNTNAQFPASSEVSPLLIVQQCLDLLVELTKLNAHVPSVFLTEHETVASTLKRSLSRKGKGKDVTGKAPKFAINSLLTLLDRNLVMESSAVMQVLADLLNKITIPLQAIERRRKEFEEETKKKKEAEEKAASEREAAANAPEEQTSTEQASSAQQEVTQQPSESAPAAGSSEQPAQPDQENKDPEAPKEQAGESSLQSASEEKKFRTLTPPTIPEHNLKLVINIFVARECSSKTFQNTISTIKNLSNIPGAKKVFGDELVRQARVLSENILSDLDNLLPHILKAESGTQIQGVALAKFSPGASEQNKLLRVLTALDHLFDSKSKKQDKPAEGENTKEDLLGSLYWNPTFGTMWDKLSACLSAIRQRDNMLNVATILLPLIESLMVVCKNTTLSDASAVSNVNSQKEMLLTSPPPEDRIAGLFFTFTEEHRRILNELVRHNPKLMSGTFSLLVKNPKVLEFDNKRNYFNRSVHSKHQQTRQSFPPLQLQVRREHVFHDSFRSLYYKKAEELKFGKLNIRFQGEEGVDAGGVTREWFQVLSRQMFDPNYVLFVPVSSDRTTFHPNKLSPINDEHLPFFKFIGRIIGKALYEGRLLDCYFSRAVYKRILGKPVSVKDMESFDPDYYKSLVWMLENDITDIITETFSVEDDVFGEVKVVDLIENGRNIPVTEENKHEYVRLIVEHKLITSVKDQMKAFLTGFHEIIPEELIAIFNEQELELLISGLPDIDIDDWKANTEYHNYSAGAPQIQWFWRAVRSFDKEELAKLLQFVTGTSKVPLNGFKELEGMNGVSRFNIHRDYGSKDRLPSSHTCFNQLDLPEYESYETLRSQLLKAITAGSDYFGFA</sequence>
<keyword evidence="5" id="KW-0813">Transport</keyword>
<evidence type="ECO:0000256" key="7">
    <source>
        <dbReference type="ARBA" id="ARBA00022786"/>
    </source>
</evidence>
<feature type="region of interest" description="Disordered" evidence="12">
    <location>
        <begin position="3121"/>
        <end position="3157"/>
    </location>
</feature>
<feature type="region of interest" description="Disordered" evidence="12">
    <location>
        <begin position="2686"/>
        <end position="2723"/>
    </location>
</feature>
<feature type="compositionally biased region" description="Basic and acidic residues" evidence="12">
    <location>
        <begin position="3329"/>
        <end position="3341"/>
    </location>
</feature>
<protein>
    <recommendedName>
        <fullName evidence="4">HECT-type E3 ubiquitin transferase</fullName>
        <ecNumber evidence="4">2.3.2.26</ecNumber>
    </recommendedName>
</protein>
<dbReference type="CDD" id="cd00078">
    <property type="entry name" value="HECTc"/>
    <property type="match status" value="1"/>
</dbReference>
<dbReference type="Pfam" id="PF14377">
    <property type="entry name" value="UBM"/>
    <property type="match status" value="3"/>
</dbReference>
<feature type="compositionally biased region" description="Acidic residues" evidence="12">
    <location>
        <begin position="2504"/>
        <end position="2528"/>
    </location>
</feature>
<feature type="region of interest" description="Disordered" evidence="12">
    <location>
        <begin position="884"/>
        <end position="935"/>
    </location>
</feature>
<dbReference type="FunFam" id="3.90.1750.10:FF:000003">
    <property type="entry name" value="E3 ubiquitin-protein ligase UPL1"/>
    <property type="match status" value="1"/>
</dbReference>
<feature type="compositionally biased region" description="Polar residues" evidence="12">
    <location>
        <begin position="1958"/>
        <end position="1973"/>
    </location>
</feature>
<feature type="compositionally biased region" description="Basic and acidic residues" evidence="12">
    <location>
        <begin position="238"/>
        <end position="250"/>
    </location>
</feature>
<evidence type="ECO:0000256" key="8">
    <source>
        <dbReference type="ARBA" id="ARBA00022816"/>
    </source>
</evidence>
<evidence type="ECO:0000256" key="5">
    <source>
        <dbReference type="ARBA" id="ARBA00022448"/>
    </source>
</evidence>
<dbReference type="VEuPathDB" id="FungiDB:SMAC_06263"/>
<feature type="compositionally biased region" description="Acidic residues" evidence="12">
    <location>
        <begin position="733"/>
        <end position="744"/>
    </location>
</feature>
<dbReference type="InterPro" id="IPR010314">
    <property type="entry name" value="E3_Ub_ligase_DUF913"/>
</dbReference>
<dbReference type="GO" id="GO:0051028">
    <property type="term" value="P:mRNA transport"/>
    <property type="evidence" value="ECO:0007669"/>
    <property type="project" value="UniProtKB-KW"/>
</dbReference>
<feature type="region of interest" description="Disordered" evidence="12">
    <location>
        <begin position="2943"/>
        <end position="2969"/>
    </location>
</feature>
<dbReference type="Gene3D" id="3.30.2410.10">
    <property type="entry name" value="Hect, E3 ligase catalytic domain"/>
    <property type="match status" value="1"/>
</dbReference>
<dbReference type="GO" id="GO:0000209">
    <property type="term" value="P:protein polyubiquitination"/>
    <property type="evidence" value="ECO:0007669"/>
    <property type="project" value="TreeGrafter"/>
</dbReference>
<keyword evidence="7 11" id="KW-0833">Ubl conjugation pathway</keyword>
<feature type="compositionally biased region" description="Basic and acidic residues" evidence="12">
    <location>
        <begin position="2943"/>
        <end position="2953"/>
    </location>
</feature>
<comment type="similarity">
    <text evidence="10">Belongs to the UPL family. TOM1/PTR1 subfamily.</text>
</comment>
<feature type="compositionally biased region" description="Low complexity" evidence="12">
    <location>
        <begin position="2819"/>
        <end position="2840"/>
    </location>
</feature>
<evidence type="ECO:0000313" key="14">
    <source>
        <dbReference type="EMBL" id="KAA8628644.1"/>
    </source>
</evidence>
<dbReference type="Proteomes" id="UP000433876">
    <property type="component" value="Unassembled WGS sequence"/>
</dbReference>
<comment type="subcellular location">
    <subcellularLocation>
        <location evidence="2">Nucleus</location>
    </subcellularLocation>
</comment>
<dbReference type="FunFam" id="3.30.2410.10:FF:000004">
    <property type="entry name" value="E3 ubiquitin-protein ligase HUWE1, variant"/>
    <property type="match status" value="1"/>
</dbReference>
<feature type="region of interest" description="Disordered" evidence="12">
    <location>
        <begin position="2487"/>
        <end position="2540"/>
    </location>
</feature>
<dbReference type="GO" id="GO:0006511">
    <property type="term" value="P:ubiquitin-dependent protein catabolic process"/>
    <property type="evidence" value="ECO:0007669"/>
    <property type="project" value="TreeGrafter"/>
</dbReference>
<evidence type="ECO:0000313" key="15">
    <source>
        <dbReference type="Proteomes" id="UP000433876"/>
    </source>
</evidence>
<dbReference type="Pfam" id="PF00632">
    <property type="entry name" value="HECT"/>
    <property type="match status" value="1"/>
</dbReference>
<dbReference type="PANTHER" id="PTHR11254">
    <property type="entry name" value="HECT DOMAIN UBIQUITIN-PROTEIN LIGASE"/>
    <property type="match status" value="1"/>
</dbReference>
<feature type="region of interest" description="Disordered" evidence="12">
    <location>
        <begin position="3012"/>
        <end position="3041"/>
    </location>
</feature>
<proteinExistence type="inferred from homology"/>
<feature type="compositionally biased region" description="Basic and acidic residues" evidence="12">
    <location>
        <begin position="2493"/>
        <end position="2503"/>
    </location>
</feature>
<evidence type="ECO:0000256" key="10">
    <source>
        <dbReference type="ARBA" id="ARBA00034494"/>
    </source>
</evidence>
<feature type="region of interest" description="Disordered" evidence="12">
    <location>
        <begin position="1528"/>
        <end position="1608"/>
    </location>
</feature>
<dbReference type="SUPFAM" id="SSF56204">
    <property type="entry name" value="Hect, E3 ligase catalytic domain"/>
    <property type="match status" value="1"/>
</dbReference>
<feature type="compositionally biased region" description="Basic and acidic residues" evidence="12">
    <location>
        <begin position="2062"/>
        <end position="2074"/>
    </location>
</feature>
<feature type="compositionally biased region" description="Basic and acidic residues" evidence="12">
    <location>
        <begin position="3266"/>
        <end position="3286"/>
    </location>
</feature>
<dbReference type="Gene3D" id="3.30.2160.10">
    <property type="entry name" value="Hect, E3 ligase catalytic domain"/>
    <property type="match status" value="1"/>
</dbReference>
<feature type="region of interest" description="Disordered" evidence="12">
    <location>
        <begin position="708"/>
        <end position="782"/>
    </location>
</feature>
<feature type="region of interest" description="Disordered" evidence="12">
    <location>
        <begin position="2029"/>
        <end position="2074"/>
    </location>
</feature>
<feature type="compositionally biased region" description="Polar residues" evidence="12">
    <location>
        <begin position="2044"/>
        <end position="2059"/>
    </location>
</feature>
<evidence type="ECO:0000259" key="13">
    <source>
        <dbReference type="PROSITE" id="PS50237"/>
    </source>
</evidence>
<feature type="compositionally biased region" description="Acidic residues" evidence="12">
    <location>
        <begin position="2429"/>
        <end position="2459"/>
    </location>
</feature>
<evidence type="ECO:0000256" key="11">
    <source>
        <dbReference type="PROSITE-ProRule" id="PRU00104"/>
    </source>
</evidence>
<dbReference type="InterPro" id="IPR025527">
    <property type="entry name" value="HUWE1/Rev1_UBM"/>
</dbReference>
<evidence type="ECO:0000256" key="3">
    <source>
        <dbReference type="ARBA" id="ARBA00004906"/>
    </source>
</evidence>
<name>A0A8S8ZDN5_SORMA</name>
<feature type="compositionally biased region" description="Polar residues" evidence="12">
    <location>
        <begin position="326"/>
        <end position="342"/>
    </location>
</feature>
<dbReference type="EC" id="2.3.2.26" evidence="4"/>
<dbReference type="Pfam" id="PF06012">
    <property type="entry name" value="DUF908"/>
    <property type="match status" value="1"/>
</dbReference>
<dbReference type="OMA" id="ADEMKYG"/>
<dbReference type="InterPro" id="IPR035983">
    <property type="entry name" value="Hect_E3_ubiquitin_ligase"/>
</dbReference>
<dbReference type="PANTHER" id="PTHR11254:SF67">
    <property type="entry name" value="E3 UBIQUITIN-PROTEIN LIGASE HUWE1"/>
    <property type="match status" value="1"/>
</dbReference>
<comment type="catalytic activity">
    <reaction evidence="1">
        <text>S-ubiquitinyl-[E2 ubiquitin-conjugating enzyme]-L-cysteine + [acceptor protein]-L-lysine = [E2 ubiquitin-conjugating enzyme]-L-cysteine + N(6)-ubiquitinyl-[acceptor protein]-L-lysine.</text>
        <dbReference type="EC" id="2.3.2.26"/>
    </reaction>
</comment>
<feature type="compositionally biased region" description="Acidic residues" evidence="12">
    <location>
        <begin position="2338"/>
        <end position="2383"/>
    </location>
</feature>
<feature type="region of interest" description="Disordered" evidence="12">
    <location>
        <begin position="1951"/>
        <end position="2003"/>
    </location>
</feature>
<organism evidence="14 15">
    <name type="scientific">Sordaria macrospora</name>
    <dbReference type="NCBI Taxonomy" id="5147"/>
    <lineage>
        <taxon>Eukaryota</taxon>
        <taxon>Fungi</taxon>
        <taxon>Dikarya</taxon>
        <taxon>Ascomycota</taxon>
        <taxon>Pezizomycotina</taxon>
        <taxon>Sordariomycetes</taxon>
        <taxon>Sordariomycetidae</taxon>
        <taxon>Sordariales</taxon>
        <taxon>Sordariaceae</taxon>
        <taxon>Sordaria</taxon>
    </lineage>
</organism>
<feature type="region of interest" description="Disordered" evidence="12">
    <location>
        <begin position="2304"/>
        <end position="2462"/>
    </location>
</feature>
<reference evidence="14 15" key="1">
    <citation type="submission" date="2017-07" db="EMBL/GenBank/DDBJ databases">
        <title>Genome sequence of the Sordaria macrospora wild type strain R19027.</title>
        <authorList>
            <person name="Nowrousian M."/>
            <person name="Teichert I."/>
            <person name="Kueck U."/>
        </authorList>
    </citation>
    <scope>NUCLEOTIDE SEQUENCE [LARGE SCALE GENOMIC DNA]</scope>
    <source>
        <strain evidence="14 15">R19027</strain>
        <tissue evidence="14">Mycelium</tissue>
    </source>
</reference>
<evidence type="ECO:0000256" key="2">
    <source>
        <dbReference type="ARBA" id="ARBA00004123"/>
    </source>
</evidence>
<feature type="compositionally biased region" description="Low complexity" evidence="12">
    <location>
        <begin position="309"/>
        <end position="325"/>
    </location>
</feature>
<feature type="region of interest" description="Disordered" evidence="12">
    <location>
        <begin position="224"/>
        <end position="255"/>
    </location>
</feature>
<comment type="caution">
    <text evidence="14">The sequence shown here is derived from an EMBL/GenBank/DDBJ whole genome shotgun (WGS) entry which is preliminary data.</text>
</comment>
<feature type="compositionally biased region" description="Low complexity" evidence="12">
    <location>
        <begin position="1584"/>
        <end position="1595"/>
    </location>
</feature>
<dbReference type="InterPro" id="IPR000569">
    <property type="entry name" value="HECT_dom"/>
</dbReference>
<feature type="compositionally biased region" description="Acidic residues" evidence="12">
    <location>
        <begin position="2311"/>
        <end position="2320"/>
    </location>
</feature>
<dbReference type="GO" id="GO:0061630">
    <property type="term" value="F:ubiquitin protein ligase activity"/>
    <property type="evidence" value="ECO:0007669"/>
    <property type="project" value="UniProtKB-EC"/>
</dbReference>
<dbReference type="PROSITE" id="PS50237">
    <property type="entry name" value="HECT"/>
    <property type="match status" value="1"/>
</dbReference>
<keyword evidence="9" id="KW-0539">Nucleus</keyword>
<feature type="active site" description="Glycyl thioester intermediate" evidence="11">
    <location>
        <position position="3959"/>
    </location>
</feature>
<feature type="compositionally biased region" description="Basic and acidic residues" evidence="12">
    <location>
        <begin position="2694"/>
        <end position="2709"/>
    </location>
</feature>
<feature type="compositionally biased region" description="Low complexity" evidence="12">
    <location>
        <begin position="887"/>
        <end position="898"/>
    </location>
</feature>
<dbReference type="GO" id="GO:0005737">
    <property type="term" value="C:cytoplasm"/>
    <property type="evidence" value="ECO:0007669"/>
    <property type="project" value="TreeGrafter"/>
</dbReference>
<feature type="compositionally biased region" description="Acidic residues" evidence="12">
    <location>
        <begin position="2391"/>
        <end position="2422"/>
    </location>
</feature>
<comment type="pathway">
    <text evidence="3">Protein modification; protein ubiquitination.</text>
</comment>
<dbReference type="FunFam" id="3.30.2160.10:FF:000001">
    <property type="entry name" value="E3 ubiquitin-protein ligase NEDD4-like"/>
    <property type="match status" value="1"/>
</dbReference>
<dbReference type="InterPro" id="IPR050409">
    <property type="entry name" value="E3_ubiq-protein_ligase"/>
</dbReference>
<feature type="compositionally biased region" description="Low complexity" evidence="12">
    <location>
        <begin position="3287"/>
        <end position="3327"/>
    </location>
</feature>
<feature type="compositionally biased region" description="Low complexity" evidence="12">
    <location>
        <begin position="2847"/>
        <end position="2857"/>
    </location>
</feature>
<keyword evidence="8" id="KW-0509">mRNA transport</keyword>
<feature type="compositionally biased region" description="Low complexity" evidence="12">
    <location>
        <begin position="3145"/>
        <end position="3154"/>
    </location>
</feature>
<dbReference type="GO" id="GO:0005634">
    <property type="term" value="C:nucleus"/>
    <property type="evidence" value="ECO:0007669"/>
    <property type="project" value="UniProtKB-SubCell"/>
</dbReference>
<feature type="region of interest" description="Disordered" evidence="12">
    <location>
        <begin position="290"/>
        <end position="363"/>
    </location>
</feature>
<dbReference type="SMART" id="SM00119">
    <property type="entry name" value="HECTc"/>
    <property type="match status" value="1"/>
</dbReference>
<evidence type="ECO:0000256" key="1">
    <source>
        <dbReference type="ARBA" id="ARBA00000885"/>
    </source>
</evidence>
<feature type="compositionally biased region" description="Basic and acidic residues" evidence="12">
    <location>
        <begin position="2761"/>
        <end position="2818"/>
    </location>
</feature>
<feature type="region of interest" description="Disordered" evidence="12">
    <location>
        <begin position="3266"/>
        <end position="3361"/>
    </location>
</feature>
<evidence type="ECO:0000256" key="12">
    <source>
        <dbReference type="SAM" id="MobiDB-lite"/>
    </source>
</evidence>
<gene>
    <name evidence="14" type="ORF">SMACR_06263</name>
</gene>
<accession>A0A8S8ZDN5</accession>
<keyword evidence="6" id="KW-0808">Transferase</keyword>